<reference evidence="1 2" key="1">
    <citation type="submission" date="2020-08" db="EMBL/GenBank/DDBJ databases">
        <title>Genomic Encyclopedia of Type Strains, Phase IV (KMG-IV): sequencing the most valuable type-strain genomes for metagenomic binning, comparative biology and taxonomic classification.</title>
        <authorList>
            <person name="Goeker M."/>
        </authorList>
    </citation>
    <scope>NUCLEOTIDE SEQUENCE [LARGE SCALE GENOMIC DNA]</scope>
    <source>
        <strain evidence="1 2">DSM 17989</strain>
    </source>
</reference>
<dbReference type="Proteomes" id="UP000536100">
    <property type="component" value="Unassembled WGS sequence"/>
</dbReference>
<dbReference type="Pfam" id="PF04645">
    <property type="entry name" value="DUF603"/>
    <property type="match status" value="1"/>
</dbReference>
<dbReference type="InterPro" id="IPR006739">
    <property type="entry name" value="DUF603"/>
</dbReference>
<dbReference type="EMBL" id="JACHFB010000009">
    <property type="protein sequence ID" value="MBB6213781.1"/>
    <property type="molecule type" value="Genomic_DNA"/>
</dbReference>
<protein>
    <submittedName>
        <fullName evidence="1">Uncharacterized protein YjhX (UPF0386 family)</fullName>
    </submittedName>
</protein>
<accession>A0A7X0DQ26</accession>
<evidence type="ECO:0000313" key="1">
    <source>
        <dbReference type="EMBL" id="MBB6213781.1"/>
    </source>
</evidence>
<gene>
    <name evidence="1" type="ORF">HNP67_001276</name>
</gene>
<sequence length="61" mass="7293">MKSELNDLIKEYSIRKMELYYECRKELLLFMKLKVKATIKIVKGTSERISNKIFYNTSKAI</sequence>
<organism evidence="1 2">
    <name type="scientific">Borreliella californiensis</name>
    <dbReference type="NCBI Taxonomy" id="373543"/>
    <lineage>
        <taxon>Bacteria</taxon>
        <taxon>Pseudomonadati</taxon>
        <taxon>Spirochaetota</taxon>
        <taxon>Spirochaetia</taxon>
        <taxon>Spirochaetales</taxon>
        <taxon>Borreliaceae</taxon>
        <taxon>Borreliella</taxon>
    </lineage>
</organism>
<name>A0A7X0DQ26_9SPIR</name>
<proteinExistence type="predicted"/>
<dbReference type="AlphaFoldDB" id="A0A7X0DQ26"/>
<comment type="caution">
    <text evidence="1">The sequence shown here is derived from an EMBL/GenBank/DDBJ whole genome shotgun (WGS) entry which is preliminary data.</text>
</comment>
<evidence type="ECO:0000313" key="2">
    <source>
        <dbReference type="Proteomes" id="UP000536100"/>
    </source>
</evidence>